<reference evidence="4" key="1">
    <citation type="submission" date="2016-10" db="EMBL/GenBank/DDBJ databases">
        <authorList>
            <person name="Varghese N."/>
            <person name="Submissions S."/>
        </authorList>
    </citation>
    <scope>NUCLEOTIDE SEQUENCE [LARGE SCALE GENOMIC DNA]</scope>
    <source>
        <strain evidence="4">B4,CECT 8067,JCM 17497</strain>
    </source>
</reference>
<dbReference type="RefSeq" id="WP_090303713.1">
    <property type="nucleotide sequence ID" value="NZ_FNFE01000001.1"/>
</dbReference>
<protein>
    <recommendedName>
        <fullName evidence="5">CARDB protein</fullName>
    </recommendedName>
</protein>
<feature type="compositionally biased region" description="Gly residues" evidence="1">
    <location>
        <begin position="255"/>
        <end position="266"/>
    </location>
</feature>
<sequence length="675" mass="71932">MIRRGDDRAVTVQIGAILLLAIVFSALALYQVNAVPEQNRGVEFDHSERIEGDLLELRDSILTTGTTGATRGVSVELGTQYESRVAAVNPPHPTGTLRTIEPESNVTIEYPNSAADDTFETRQLVYEPGYHEYQNAPRTVVEHSTVYNEFDDAAVTVGEQQLIGSDRITLLLLDGELHEQTSGTASVSVESLNSARTKTLDPGTKLTLPTELIDRWESEIDQADGVRHVDSQPDDNTVTVELEAEFELEIARVGVGSGGSSDGGFSIGSDRSSDDGDRTAGQYDVSFDGPSSGATTCDDGAGCDYHLSTGSTASFEAVADVEAASFDFAYDSAGDVTIESFDEDRDAGTVQLEATGDGTFELFVSSGGSGDSITVDVRQGVVVRSVEPRDPVESGTDLDVEVTVENLHEDDRTQNVSLLVDGDRNGAFDEVDSGEVTIGSGEMETVTLTYRTEDDDSPEIDVRGTTDEDADGIVSTADVYELGDWLDVQIVGTNAPVTEGETLEVTADVRQTIGADVLLEIDAEEVDRTSVDEDGEVTLTWDTDSGDAGERTITVIADGWGEESDEATVTVDAEPETLSVDELAVDDRSGNQVELDVDWTVSDTDGALETVTVLLENEAGDEVDSERVDVSGTTASGETELRETGNPDAQTYTVTVTVSNGESEGTRTTTVEYAG</sequence>
<feature type="region of interest" description="Disordered" evidence="1">
    <location>
        <begin position="255"/>
        <end position="287"/>
    </location>
</feature>
<proteinExistence type="predicted"/>
<name>A0A1G8VD67_9EURY</name>
<organism evidence="3 4">
    <name type="scientific">Natronorubrum texcoconense</name>
    <dbReference type="NCBI Taxonomy" id="1095776"/>
    <lineage>
        <taxon>Archaea</taxon>
        <taxon>Methanobacteriati</taxon>
        <taxon>Methanobacteriota</taxon>
        <taxon>Stenosarchaea group</taxon>
        <taxon>Halobacteria</taxon>
        <taxon>Halobacteriales</taxon>
        <taxon>Natrialbaceae</taxon>
        <taxon>Natronorubrum</taxon>
    </lineage>
</organism>
<keyword evidence="2" id="KW-0812">Transmembrane</keyword>
<evidence type="ECO:0000256" key="2">
    <source>
        <dbReference type="SAM" id="Phobius"/>
    </source>
</evidence>
<evidence type="ECO:0008006" key="5">
    <source>
        <dbReference type="Google" id="ProtNLM"/>
    </source>
</evidence>
<gene>
    <name evidence="3" type="ORF">SAMN04515672_1287</name>
</gene>
<dbReference type="EMBL" id="FNFE01000001">
    <property type="protein sequence ID" value="SDJ63998.1"/>
    <property type="molecule type" value="Genomic_DNA"/>
</dbReference>
<dbReference type="STRING" id="1095776.SAMN04515672_1287"/>
<feature type="transmembrane region" description="Helical" evidence="2">
    <location>
        <begin position="12"/>
        <end position="30"/>
    </location>
</feature>
<evidence type="ECO:0000313" key="4">
    <source>
        <dbReference type="Proteomes" id="UP000198882"/>
    </source>
</evidence>
<dbReference type="AlphaFoldDB" id="A0A1G8VD67"/>
<evidence type="ECO:0000256" key="1">
    <source>
        <dbReference type="SAM" id="MobiDB-lite"/>
    </source>
</evidence>
<keyword evidence="2" id="KW-0472">Membrane</keyword>
<keyword evidence="4" id="KW-1185">Reference proteome</keyword>
<evidence type="ECO:0000313" key="3">
    <source>
        <dbReference type="EMBL" id="SDJ63998.1"/>
    </source>
</evidence>
<keyword evidence="2" id="KW-1133">Transmembrane helix</keyword>
<dbReference type="Proteomes" id="UP000198882">
    <property type="component" value="Unassembled WGS sequence"/>
</dbReference>
<accession>A0A1G8VD67</accession>